<dbReference type="Proteomes" id="UP000000362">
    <property type="component" value="Chromosome"/>
</dbReference>
<dbReference type="AlphaFoldDB" id="Q03VM0"/>
<reference evidence="2 3" key="1">
    <citation type="journal article" date="2006" name="Proc. Natl. Acad. Sci. U.S.A.">
        <title>Comparative genomics of the lactic acid bacteria.</title>
        <authorList>
            <person name="Makarova K."/>
            <person name="Slesarev A."/>
            <person name="Wolf Y."/>
            <person name="Sorokin A."/>
            <person name="Mirkin B."/>
            <person name="Koonin E."/>
            <person name="Pavlov A."/>
            <person name="Pavlova N."/>
            <person name="Karamychev V."/>
            <person name="Polouchine N."/>
            <person name="Shakhova V."/>
            <person name="Grigoriev I."/>
            <person name="Lou Y."/>
            <person name="Rohksar D."/>
            <person name="Lucas S."/>
            <person name="Huang K."/>
            <person name="Goodstein D.M."/>
            <person name="Hawkins T."/>
            <person name="Plengvidhya V."/>
            <person name="Welker D."/>
            <person name="Hughes J."/>
            <person name="Goh Y."/>
            <person name="Benson A."/>
            <person name="Baldwin K."/>
            <person name="Lee J.H."/>
            <person name="Diaz-Muniz I."/>
            <person name="Dosti B."/>
            <person name="Smeianov V."/>
            <person name="Wechter W."/>
            <person name="Barabote R."/>
            <person name="Lorca G."/>
            <person name="Altermann E."/>
            <person name="Barrangou R."/>
            <person name="Ganesan B."/>
            <person name="Xie Y."/>
            <person name="Rawsthorne H."/>
            <person name="Tamir D."/>
            <person name="Parker C."/>
            <person name="Breidt F."/>
            <person name="Broadbent J."/>
            <person name="Hutkins R."/>
            <person name="O'Sullivan D."/>
            <person name="Steele J."/>
            <person name="Unlu G."/>
            <person name="Saier M."/>
            <person name="Klaenhammer T."/>
            <person name="Richardson P."/>
            <person name="Kozyavkin S."/>
            <person name="Weimer B."/>
            <person name="Mills D."/>
        </authorList>
    </citation>
    <scope>NUCLEOTIDE SEQUENCE [LARGE SCALE GENOMIC DNA]</scope>
    <source>
        <strain evidence="3">ATCC 8293 / DSM 20343 / BCRC 11652 / CCM 1803 / JCM 6124 / NCDO 523 / NBRC 100496 / NCIMB 8023 / NCTC 12954 / NRRL B-1118 / 37Y</strain>
    </source>
</reference>
<keyword evidence="1" id="KW-0812">Transmembrane</keyword>
<sequence length="41" mass="4495">MSEIYIYGPMVLSIIALVISTFQIGYTVGKNKNSGKNSKDN</sequence>
<dbReference type="HOGENOM" id="CLU_3272267_0_0_9"/>
<evidence type="ECO:0000313" key="3">
    <source>
        <dbReference type="Proteomes" id="UP000000362"/>
    </source>
</evidence>
<name>Q03VM0_LEUMM</name>
<keyword evidence="1" id="KW-1133">Transmembrane helix</keyword>
<proteinExistence type="predicted"/>
<dbReference type="GeneID" id="93345565"/>
<dbReference type="EnsemblBacteria" id="ABJ62752">
    <property type="protein sequence ID" value="ABJ62752"/>
    <property type="gene ID" value="LEUM_1660"/>
</dbReference>
<keyword evidence="1" id="KW-0472">Membrane</keyword>
<dbReference type="RefSeq" id="WP_010292084.1">
    <property type="nucleotide sequence ID" value="NC_008531.1"/>
</dbReference>
<dbReference type="EMBL" id="CP000414">
    <property type="protein sequence ID" value="ABJ62752.1"/>
    <property type="molecule type" value="Genomic_DNA"/>
</dbReference>
<keyword evidence="3" id="KW-1185">Reference proteome</keyword>
<gene>
    <name evidence="2" type="ordered locus">LEUM_1660</name>
</gene>
<organism evidence="2 3">
    <name type="scientific">Leuconostoc mesenteroides subsp. mesenteroides (strain ATCC 8293 / DSM 20343 / BCRC 11652 / CCM 1803 / JCM 6124 / NCDO 523 / NBRC 100496 / NCIMB 8023 / NCTC 12954 / NRRL B-1118 / 37Y)</name>
    <dbReference type="NCBI Taxonomy" id="203120"/>
    <lineage>
        <taxon>Bacteria</taxon>
        <taxon>Bacillati</taxon>
        <taxon>Bacillota</taxon>
        <taxon>Bacilli</taxon>
        <taxon>Lactobacillales</taxon>
        <taxon>Lactobacillaceae</taxon>
        <taxon>Leuconostoc</taxon>
    </lineage>
</organism>
<accession>Q03VM0</accession>
<feature type="transmembrane region" description="Helical" evidence="1">
    <location>
        <begin position="6"/>
        <end position="29"/>
    </location>
</feature>
<dbReference type="KEGG" id="lme:LEUM_1660"/>
<evidence type="ECO:0000256" key="1">
    <source>
        <dbReference type="SAM" id="Phobius"/>
    </source>
</evidence>
<protein>
    <submittedName>
        <fullName evidence="2">Uncharacterized protein</fullName>
    </submittedName>
</protein>
<evidence type="ECO:0000313" key="2">
    <source>
        <dbReference type="EMBL" id="ABJ62752.1"/>
    </source>
</evidence>